<feature type="region of interest" description="Disordered" evidence="1">
    <location>
        <begin position="285"/>
        <end position="305"/>
    </location>
</feature>
<protein>
    <submittedName>
        <fullName evidence="2">Uncharacterized protein</fullName>
    </submittedName>
</protein>
<dbReference type="Pfam" id="PF10294">
    <property type="entry name" value="Methyltransf_16"/>
    <property type="match status" value="1"/>
</dbReference>
<evidence type="ECO:0000256" key="1">
    <source>
        <dbReference type="SAM" id="MobiDB-lite"/>
    </source>
</evidence>
<dbReference type="EMBL" id="JALLBG020000110">
    <property type="protein sequence ID" value="KAL3763889.1"/>
    <property type="molecule type" value="Genomic_DNA"/>
</dbReference>
<dbReference type="Proteomes" id="UP001530293">
    <property type="component" value="Unassembled WGS sequence"/>
</dbReference>
<feature type="compositionally biased region" description="Low complexity" evidence="1">
    <location>
        <begin position="129"/>
        <end position="139"/>
    </location>
</feature>
<sequence length="978" mass="109252">MVQCTNPNCRHRDKRKLRPLVISLLPPTTQNNGSFLSSTNANANNLSTVDDTATMSNSNNTANYTRQEQIMRMFSSHPSLVAHFEPPTFSPGVPSRDLRNRVKFLEHCHNAGTLPDVEWEGICRAVREQQQQQTHPTTTDAAEAGEDRVKNDDGDAASHDQEESVVCSKQSASVDSKAEIGEISKVINPFRYLAVETLIPKTNDDDEVNSDINKTASTNKKKKKQWLQYETTSLIPISPHRRGSAEDIILPYSMEIWRKAKTLNRDRSVLACTLAHLRAMKTLVSSRENENDDSPLDDGNSGSSSTAEFDFILEDNIRAFLGMADDGAYPEEVVDMTSDSYSGWSCECANRIWDIIEASYASQSKCHMRYYGWLGSLANLAWIYGNHLPRSAFKDSIVQHEHVDAGGCVIFPYPTNEDFELDSITASSKSTKDVAELHNPSCDDQASSSVEACSTPQFNTPGGTAAVWGTFAYTVSPAAYHSFILRLQNDVGSLMWKGKKMRAYRAKPIDKILPRHVKSAYEPSAVHVPSKVAFVRGPMVSLLHPQWDAGFRSSTELQYRLSCGCRDTTSSIDHNSCIDVWNHVWLGREERGLVQRKKDGEQSGHEEQNQTTKEESSSLTNRLNKCYCQSHRLSDRMSVKTALSFSSLAKVMLLLVVAYSDAFAFDTPVHNEIKLSTMLKDRPSMDVNGIDSERKRGKIGKVSIISRTIPVDVDLPSDLAGYDRTHEHIYSSGKDVHRLDVTIWEMHQPSELIQEWWSIDKSEQDRRVGDPFGVVMWPGSILASRELMKQHLCSHHNSSLTNSTVLVLGAGTGVEALTAALLGAKRVIATDINPLTLKLLEYGANDDVRIGDNFIGEYFDLFSDKPLPECDILVAADVLYNSELAKQVGLRLHEAVVRSFNDGAAPLKVIITDSQQFHGTNFLHEVAELRELNSLFNKNNFEQLEWKACKLENVCGSGVLVDEDQIYDVDVRMISWGW</sequence>
<feature type="region of interest" description="Disordered" evidence="1">
    <location>
        <begin position="595"/>
        <end position="618"/>
    </location>
</feature>
<dbReference type="SUPFAM" id="SSF53335">
    <property type="entry name" value="S-adenosyl-L-methionine-dependent methyltransferases"/>
    <property type="match status" value="1"/>
</dbReference>
<organism evidence="2 3">
    <name type="scientific">Discostella pseudostelligera</name>
    <dbReference type="NCBI Taxonomy" id="259834"/>
    <lineage>
        <taxon>Eukaryota</taxon>
        <taxon>Sar</taxon>
        <taxon>Stramenopiles</taxon>
        <taxon>Ochrophyta</taxon>
        <taxon>Bacillariophyta</taxon>
        <taxon>Coscinodiscophyceae</taxon>
        <taxon>Thalassiosirophycidae</taxon>
        <taxon>Stephanodiscales</taxon>
        <taxon>Stephanodiscaceae</taxon>
        <taxon>Discostella</taxon>
    </lineage>
</organism>
<evidence type="ECO:0000313" key="3">
    <source>
        <dbReference type="Proteomes" id="UP001530293"/>
    </source>
</evidence>
<feature type="compositionally biased region" description="Basic and acidic residues" evidence="1">
    <location>
        <begin position="595"/>
        <end position="616"/>
    </location>
</feature>
<comment type="caution">
    <text evidence="2">The sequence shown here is derived from an EMBL/GenBank/DDBJ whole genome shotgun (WGS) entry which is preliminary data.</text>
</comment>
<keyword evidence="3" id="KW-1185">Reference proteome</keyword>
<feature type="compositionally biased region" description="Basic and acidic residues" evidence="1">
    <location>
        <begin position="145"/>
        <end position="162"/>
    </location>
</feature>
<dbReference type="AlphaFoldDB" id="A0ABD3MLZ2"/>
<evidence type="ECO:0000313" key="2">
    <source>
        <dbReference type="EMBL" id="KAL3763889.1"/>
    </source>
</evidence>
<dbReference type="InterPro" id="IPR029063">
    <property type="entry name" value="SAM-dependent_MTases_sf"/>
</dbReference>
<proteinExistence type="predicted"/>
<dbReference type="Gene3D" id="3.40.50.150">
    <property type="entry name" value="Vaccinia Virus protein VP39"/>
    <property type="match status" value="1"/>
</dbReference>
<dbReference type="CDD" id="cd02440">
    <property type="entry name" value="AdoMet_MTases"/>
    <property type="match status" value="1"/>
</dbReference>
<dbReference type="PANTHER" id="PTHR14614">
    <property type="entry name" value="HEPATOCELLULAR CARCINOMA-ASSOCIATED ANTIGEN"/>
    <property type="match status" value="1"/>
</dbReference>
<dbReference type="InterPro" id="IPR019410">
    <property type="entry name" value="Methyltransf_16"/>
</dbReference>
<accession>A0ABD3MLZ2</accession>
<gene>
    <name evidence="2" type="ORF">ACHAWU_003355</name>
</gene>
<feature type="region of interest" description="Disordered" evidence="1">
    <location>
        <begin position="128"/>
        <end position="171"/>
    </location>
</feature>
<name>A0ABD3MLZ2_9STRA</name>
<reference evidence="2 3" key="1">
    <citation type="submission" date="2024-10" db="EMBL/GenBank/DDBJ databases">
        <title>Updated reference genomes for cyclostephanoid diatoms.</title>
        <authorList>
            <person name="Roberts W.R."/>
            <person name="Alverson A.J."/>
        </authorList>
    </citation>
    <scope>NUCLEOTIDE SEQUENCE [LARGE SCALE GENOMIC DNA]</scope>
    <source>
        <strain evidence="2 3">AJA232-27</strain>
    </source>
</reference>